<dbReference type="EMBL" id="CP123523">
    <property type="protein sequence ID" value="WGM07829.1"/>
    <property type="molecule type" value="Genomic_DNA"/>
</dbReference>
<dbReference type="SUPFAM" id="SSF53098">
    <property type="entry name" value="Ribonuclease H-like"/>
    <property type="match status" value="1"/>
</dbReference>
<dbReference type="InterPro" id="IPR047655">
    <property type="entry name" value="Transpos_IS630-like"/>
</dbReference>
<dbReference type="Proteomes" id="UP001177592">
    <property type="component" value="Chromosome"/>
</dbReference>
<dbReference type="InterPro" id="IPR012337">
    <property type="entry name" value="RNaseH-like_sf"/>
</dbReference>
<evidence type="ECO:0000259" key="1">
    <source>
        <dbReference type="Pfam" id="PF13358"/>
    </source>
</evidence>
<organism evidence="2 4">
    <name type="scientific">Arsenophonus nasoniae</name>
    <name type="common">son-killer infecting Nasonia vitripennis</name>
    <dbReference type="NCBI Taxonomy" id="638"/>
    <lineage>
        <taxon>Bacteria</taxon>
        <taxon>Pseudomonadati</taxon>
        <taxon>Pseudomonadota</taxon>
        <taxon>Gammaproteobacteria</taxon>
        <taxon>Enterobacterales</taxon>
        <taxon>Morganellaceae</taxon>
        <taxon>Arsenophonus</taxon>
    </lineage>
</organism>
<reference evidence="2" key="1">
    <citation type="submission" date="2023-04" db="EMBL/GenBank/DDBJ databases">
        <title>Genome dynamics across the evolutionary transition to endosymbiosis.</title>
        <authorList>
            <person name="Siozios S."/>
            <person name="Nadal-Jimenez P."/>
            <person name="Azagi T."/>
            <person name="Sprong H."/>
            <person name="Frost C.L."/>
            <person name="Parratt S.R."/>
            <person name="Taylor G."/>
            <person name="Brettell L."/>
            <person name="Lew K.C."/>
            <person name="Croft L."/>
            <person name="King K.C."/>
            <person name="Brockhurst M.A."/>
            <person name="Hypsa V."/>
            <person name="Novakova E."/>
            <person name="Darby A.C."/>
            <person name="Hurst G.D.D."/>
        </authorList>
    </citation>
    <scope>NUCLEOTIDE SEQUENCE</scope>
    <source>
        <strain evidence="2">ANv_CAN</strain>
    </source>
</reference>
<protein>
    <submittedName>
        <fullName evidence="2">IS630 family transposase</fullName>
    </submittedName>
</protein>
<gene>
    <name evidence="2" type="ORF">QE258_14995</name>
    <name evidence="3" type="ORF">QE258_18330</name>
</gene>
<dbReference type="InterPro" id="IPR038717">
    <property type="entry name" value="Tc1-like_DDE_dom"/>
</dbReference>
<evidence type="ECO:0000313" key="3">
    <source>
        <dbReference type="EMBL" id="WGM07829.1"/>
    </source>
</evidence>
<dbReference type="PANTHER" id="PTHR46564">
    <property type="entry name" value="TRANSPOSASE"/>
    <property type="match status" value="1"/>
</dbReference>
<dbReference type="Pfam" id="PF13358">
    <property type="entry name" value="DDE_3"/>
    <property type="match status" value="1"/>
</dbReference>
<sequence>MKAVCLEQRVFVDESGMNDNDFYPYGYSAIGKRYYEAQPGHYKKRISMIGALCNQDFMAPFMFQGHCNTQVFELYIENILIPKLTKGKTVIIDNASFHKSEKIKNLMQAAGIKLIYLPPYSPDLNPIEHYWHKIKNSIRKLMRNSKLLLENAMEQTLKETSIF</sequence>
<dbReference type="InterPro" id="IPR036397">
    <property type="entry name" value="RNaseH_sf"/>
</dbReference>
<dbReference type="EMBL" id="CP123523">
    <property type="protein sequence ID" value="WGM07793.1"/>
    <property type="molecule type" value="Genomic_DNA"/>
</dbReference>
<keyword evidence="4" id="KW-1185">Reference proteome</keyword>
<name>A0ABY8NTN6_9GAMM</name>
<evidence type="ECO:0000313" key="2">
    <source>
        <dbReference type="EMBL" id="WGM07793.1"/>
    </source>
</evidence>
<accession>A0ABY8NTN6</accession>
<evidence type="ECO:0000313" key="4">
    <source>
        <dbReference type="Proteomes" id="UP001177592"/>
    </source>
</evidence>
<dbReference type="Gene3D" id="3.30.420.10">
    <property type="entry name" value="Ribonuclease H-like superfamily/Ribonuclease H"/>
    <property type="match status" value="1"/>
</dbReference>
<dbReference type="NCBIfam" id="NF033545">
    <property type="entry name" value="transpos_IS630"/>
    <property type="match status" value="1"/>
</dbReference>
<dbReference type="RefSeq" id="WP_026821750.1">
    <property type="nucleotide sequence ID" value="NZ_CP038613.1"/>
</dbReference>
<dbReference type="PANTHER" id="PTHR46564:SF1">
    <property type="entry name" value="TRANSPOSASE"/>
    <property type="match status" value="1"/>
</dbReference>
<proteinExistence type="predicted"/>
<feature type="domain" description="Tc1-like transposase DDE" evidence="1">
    <location>
        <begin position="9"/>
        <end position="140"/>
    </location>
</feature>
<dbReference type="GeneID" id="96878736"/>